<name>A0A5N6WXN6_9EURO</name>
<sequence>MPSVNLPGRWRWVKAVDIKPGPGSTFDSTHKWSWTNTVSKTQFIEKAEESARKQNHNASISTHVEGSYGIVSASVDASYEYASEVTATMKSINQSEVKDDIVKSENLEHHLNVKENGWAVIYQLQFEGPGLNFRTPRTAVRPGKCSDFEGENATGEVDINCELAPVRFLHDIEVKIASTERDMPHNHIPVIGDKSADVNRGFGKAKYVWLIPKYITEPDPKKFHSETASSIFISRTDNRWDGYDDIHSGAGGDYRYVRMIRNENARRKITDVAMLRSPSGQRKTMDDVHALGFHGMSSDLNEDRGEEYLYLIWKLSGAIAI</sequence>
<dbReference type="EMBL" id="ML741808">
    <property type="protein sequence ID" value="KAE8325382.1"/>
    <property type="molecule type" value="Genomic_DNA"/>
</dbReference>
<evidence type="ECO:0000313" key="1">
    <source>
        <dbReference type="EMBL" id="KAE8325382.1"/>
    </source>
</evidence>
<dbReference type="Proteomes" id="UP000325945">
    <property type="component" value="Unassembled WGS sequence"/>
</dbReference>
<keyword evidence="2" id="KW-1185">Reference proteome</keyword>
<protein>
    <submittedName>
        <fullName evidence="1">Uncharacterized protein</fullName>
    </submittedName>
</protein>
<proteinExistence type="predicted"/>
<reference evidence="2" key="1">
    <citation type="submission" date="2019-04" db="EMBL/GenBank/DDBJ databases">
        <title>Friends and foes A comparative genomics studyof 23 Aspergillus species from section Flavi.</title>
        <authorList>
            <consortium name="DOE Joint Genome Institute"/>
            <person name="Kjaerbolling I."/>
            <person name="Vesth T."/>
            <person name="Frisvad J.C."/>
            <person name="Nybo J.L."/>
            <person name="Theobald S."/>
            <person name="Kildgaard S."/>
            <person name="Isbrandt T."/>
            <person name="Kuo A."/>
            <person name="Sato A."/>
            <person name="Lyhne E.K."/>
            <person name="Kogle M.E."/>
            <person name="Wiebenga A."/>
            <person name="Kun R.S."/>
            <person name="Lubbers R.J."/>
            <person name="Makela M.R."/>
            <person name="Barry K."/>
            <person name="Chovatia M."/>
            <person name="Clum A."/>
            <person name="Daum C."/>
            <person name="Haridas S."/>
            <person name="He G."/>
            <person name="LaButti K."/>
            <person name="Lipzen A."/>
            <person name="Mondo S."/>
            <person name="Riley R."/>
            <person name="Salamov A."/>
            <person name="Simmons B.A."/>
            <person name="Magnuson J.K."/>
            <person name="Henrissat B."/>
            <person name="Mortensen U.H."/>
            <person name="Larsen T.O."/>
            <person name="Devries R.P."/>
            <person name="Grigoriev I.V."/>
            <person name="Machida M."/>
            <person name="Baker S.E."/>
            <person name="Andersen M.R."/>
        </authorList>
    </citation>
    <scope>NUCLEOTIDE SEQUENCE [LARGE SCALE GENOMIC DNA]</scope>
    <source>
        <strain evidence="2">CBS 130017</strain>
    </source>
</reference>
<evidence type="ECO:0000313" key="2">
    <source>
        <dbReference type="Proteomes" id="UP000325945"/>
    </source>
</evidence>
<gene>
    <name evidence="1" type="ORF">BDV39DRAFT_206921</name>
</gene>
<dbReference type="AlphaFoldDB" id="A0A5N6WXN6"/>
<accession>A0A5N6WXN6</accession>
<organism evidence="1 2">
    <name type="scientific">Aspergillus sergii</name>
    <dbReference type="NCBI Taxonomy" id="1034303"/>
    <lineage>
        <taxon>Eukaryota</taxon>
        <taxon>Fungi</taxon>
        <taxon>Dikarya</taxon>
        <taxon>Ascomycota</taxon>
        <taxon>Pezizomycotina</taxon>
        <taxon>Eurotiomycetes</taxon>
        <taxon>Eurotiomycetidae</taxon>
        <taxon>Eurotiales</taxon>
        <taxon>Aspergillaceae</taxon>
        <taxon>Aspergillus</taxon>
        <taxon>Aspergillus subgen. Circumdati</taxon>
    </lineage>
</organism>